<evidence type="ECO:0008006" key="5">
    <source>
        <dbReference type="Google" id="ProtNLM"/>
    </source>
</evidence>
<accession>A0A401ZPB3</accession>
<dbReference type="Pfam" id="PF01075">
    <property type="entry name" value="Glyco_transf_9"/>
    <property type="match status" value="1"/>
</dbReference>
<dbReference type="PANTHER" id="PTHR30160:SF1">
    <property type="entry name" value="LIPOPOLYSACCHARIDE 1,2-N-ACETYLGLUCOSAMINETRANSFERASE-RELATED"/>
    <property type="match status" value="1"/>
</dbReference>
<dbReference type="InterPro" id="IPR051199">
    <property type="entry name" value="LPS_LOS_Heptosyltrfase"/>
</dbReference>
<evidence type="ECO:0000256" key="1">
    <source>
        <dbReference type="ARBA" id="ARBA00022676"/>
    </source>
</evidence>
<keyword evidence="4" id="KW-1185">Reference proteome</keyword>
<evidence type="ECO:0000313" key="3">
    <source>
        <dbReference type="EMBL" id="GCE08719.1"/>
    </source>
</evidence>
<dbReference type="Proteomes" id="UP000287224">
    <property type="component" value="Unassembled WGS sequence"/>
</dbReference>
<dbReference type="OrthoDB" id="9807356at2"/>
<dbReference type="CDD" id="cd03789">
    <property type="entry name" value="GT9_LPS_heptosyltransferase"/>
    <property type="match status" value="1"/>
</dbReference>
<dbReference type="GO" id="GO:0009244">
    <property type="term" value="P:lipopolysaccharide core region biosynthetic process"/>
    <property type="evidence" value="ECO:0007669"/>
    <property type="project" value="TreeGrafter"/>
</dbReference>
<evidence type="ECO:0000313" key="4">
    <source>
        <dbReference type="Proteomes" id="UP000287224"/>
    </source>
</evidence>
<dbReference type="RefSeq" id="WP_160146206.1">
    <property type="nucleotide sequence ID" value="NZ_BIFQ01000002.1"/>
</dbReference>
<evidence type="ECO:0000256" key="2">
    <source>
        <dbReference type="ARBA" id="ARBA00022679"/>
    </source>
</evidence>
<dbReference type="PANTHER" id="PTHR30160">
    <property type="entry name" value="TETRAACYLDISACCHARIDE 4'-KINASE-RELATED"/>
    <property type="match status" value="1"/>
</dbReference>
<reference evidence="4" key="1">
    <citation type="submission" date="2018-12" db="EMBL/GenBank/DDBJ databases">
        <title>Tengunoibacter tsumagoiensis gen. nov., sp. nov., Dictyobacter kobayashii sp. nov., D. alpinus sp. nov., and D. joshuensis sp. nov. and description of Dictyobacteraceae fam. nov. within the order Ktedonobacterales isolated from Tengu-no-mugimeshi.</title>
        <authorList>
            <person name="Wang C.M."/>
            <person name="Zheng Y."/>
            <person name="Sakai Y."/>
            <person name="Toyoda A."/>
            <person name="Minakuchi Y."/>
            <person name="Abe K."/>
            <person name="Yokota A."/>
            <person name="Yabe S."/>
        </authorList>
    </citation>
    <scope>NUCLEOTIDE SEQUENCE [LARGE SCALE GENOMIC DNA]</scope>
    <source>
        <strain evidence="4">S-27</strain>
    </source>
</reference>
<sequence>MKYHDTPHQAIKVAGKLTRVKKIAILQAGAPGDFIFTLPALEALRHTYPRAEIVLLGQNWHAAFLRGRPSPIDRVVVVPACQDAHATDHRDLEWFFAHMQAEHFDLALQMQDGSRGISAFLLRLQARVTAGYDAPDGPQLDRSLPYTPFQHEILRWQEIAALVGAATETNSQPELIVMAKDLEESLRVVAADSCPLVVLHPGSDDPRGRWPGQHFAAVGDALAREGMRIVITGSEQESDLATQITRQMRASAQNVAGKLSYAGLCGLLSRCRLTIANDAAIQQLASCVGSATIGLYWCVNMLSGGPLNRLRHRPFISWQLDCPICGHNQLYERCGHLASLITDISSDEVINGAWELLRA</sequence>
<dbReference type="AlphaFoldDB" id="A0A401ZPB3"/>
<organism evidence="3 4">
    <name type="scientific">Dictyobacter aurantiacus</name>
    <dbReference type="NCBI Taxonomy" id="1936993"/>
    <lineage>
        <taxon>Bacteria</taxon>
        <taxon>Bacillati</taxon>
        <taxon>Chloroflexota</taxon>
        <taxon>Ktedonobacteria</taxon>
        <taxon>Ktedonobacterales</taxon>
        <taxon>Dictyobacteraceae</taxon>
        <taxon>Dictyobacter</taxon>
    </lineage>
</organism>
<proteinExistence type="predicted"/>
<dbReference type="Gene3D" id="3.40.50.2000">
    <property type="entry name" value="Glycogen Phosphorylase B"/>
    <property type="match status" value="2"/>
</dbReference>
<name>A0A401ZPB3_9CHLR</name>
<dbReference type="EMBL" id="BIFQ01000002">
    <property type="protein sequence ID" value="GCE08719.1"/>
    <property type="molecule type" value="Genomic_DNA"/>
</dbReference>
<protein>
    <recommendedName>
        <fullName evidence="5">Glycosyl transferase</fullName>
    </recommendedName>
</protein>
<dbReference type="SUPFAM" id="SSF53756">
    <property type="entry name" value="UDP-Glycosyltransferase/glycogen phosphorylase"/>
    <property type="match status" value="1"/>
</dbReference>
<dbReference type="GO" id="GO:0008713">
    <property type="term" value="F:ADP-heptose-lipopolysaccharide heptosyltransferase activity"/>
    <property type="evidence" value="ECO:0007669"/>
    <property type="project" value="TreeGrafter"/>
</dbReference>
<keyword evidence="2" id="KW-0808">Transferase</keyword>
<keyword evidence="1" id="KW-0328">Glycosyltransferase</keyword>
<dbReference type="GO" id="GO:0005829">
    <property type="term" value="C:cytosol"/>
    <property type="evidence" value="ECO:0007669"/>
    <property type="project" value="TreeGrafter"/>
</dbReference>
<gene>
    <name evidence="3" type="ORF">KDAU_60480</name>
</gene>
<comment type="caution">
    <text evidence="3">The sequence shown here is derived from an EMBL/GenBank/DDBJ whole genome shotgun (WGS) entry which is preliminary data.</text>
</comment>
<dbReference type="InterPro" id="IPR002201">
    <property type="entry name" value="Glyco_trans_9"/>
</dbReference>